<dbReference type="CDD" id="cd00060">
    <property type="entry name" value="FHA"/>
    <property type="match status" value="1"/>
</dbReference>
<name>A0AAN6I2N0_9ASCO</name>
<evidence type="ECO:0000313" key="2">
    <source>
        <dbReference type="EMBL" id="KAG7769241.1"/>
    </source>
</evidence>
<evidence type="ECO:0000313" key="3">
    <source>
        <dbReference type="Proteomes" id="UP000697297"/>
    </source>
</evidence>
<proteinExistence type="predicted"/>
<dbReference type="Proteomes" id="UP000697297">
    <property type="component" value="Unassembled WGS sequence"/>
</dbReference>
<dbReference type="AlphaFoldDB" id="A0AAN6I2N0"/>
<evidence type="ECO:0000313" key="1">
    <source>
        <dbReference type="EMBL" id="KAG7730730.1"/>
    </source>
</evidence>
<dbReference type="InterPro" id="IPR008984">
    <property type="entry name" value="SMAD_FHA_dom_sf"/>
</dbReference>
<dbReference type="SUPFAM" id="SSF49879">
    <property type="entry name" value="SMAD/FHA domain"/>
    <property type="match status" value="1"/>
</dbReference>
<evidence type="ECO:0000313" key="4">
    <source>
        <dbReference type="Proteomes" id="UP000738402"/>
    </source>
</evidence>
<accession>A0AAN6I2N0</accession>
<gene>
    <name evidence="1" type="ORF">KL933_000525</name>
    <name evidence="2" type="ORF">KL946_000524</name>
</gene>
<organism evidence="1 4">
    <name type="scientific">Ogataea haglerorum</name>
    <dbReference type="NCBI Taxonomy" id="1937702"/>
    <lineage>
        <taxon>Eukaryota</taxon>
        <taxon>Fungi</taxon>
        <taxon>Dikarya</taxon>
        <taxon>Ascomycota</taxon>
        <taxon>Saccharomycotina</taxon>
        <taxon>Pichiomycetes</taxon>
        <taxon>Pichiales</taxon>
        <taxon>Pichiaceae</taxon>
        <taxon>Ogataea</taxon>
    </lineage>
</organism>
<dbReference type="Proteomes" id="UP000738402">
    <property type="component" value="Unassembled WGS sequence"/>
</dbReference>
<dbReference type="EMBL" id="JAHLUN010000001">
    <property type="protein sequence ID" value="KAG7769241.1"/>
    <property type="molecule type" value="Genomic_DNA"/>
</dbReference>
<sequence>MGNSPVKPIPVVMEPSGYLTKMLKASQGTVYVPPNDAAAPTSDSDTRFYLYKFDASSPNGQKIPLINSKSYYTIGKDPYTNDIVVSDELVSANHAVLQRLAVWRS</sequence>
<dbReference type="EMBL" id="JAHLUH010000001">
    <property type="protein sequence ID" value="KAG7730730.1"/>
    <property type="molecule type" value="Genomic_DNA"/>
</dbReference>
<protein>
    <recommendedName>
        <fullName evidence="5">FHA domain-containing protein</fullName>
    </recommendedName>
</protein>
<comment type="caution">
    <text evidence="1">The sequence shown here is derived from an EMBL/GenBank/DDBJ whole genome shotgun (WGS) entry which is preliminary data.</text>
</comment>
<evidence type="ECO:0008006" key="5">
    <source>
        <dbReference type="Google" id="ProtNLM"/>
    </source>
</evidence>
<reference evidence="1 3" key="1">
    <citation type="journal article" date="2021" name="G3 (Bethesda)">
        <title>Genomic diversity, chromosomal rearrangements, and interspecies hybridization in the ogataea polymorpha species complex.</title>
        <authorList>
            <person name="Hanson S.J."/>
            <person name="Cinneide E.O."/>
            <person name="Salzberg L.I."/>
            <person name="Wolfe K.H."/>
            <person name="McGowan J."/>
            <person name="Fitzpatrick D.A."/>
            <person name="Matlin K."/>
        </authorList>
    </citation>
    <scope>NUCLEOTIDE SEQUENCE</scope>
    <source>
        <strain evidence="2">81-436-3</strain>
        <strain evidence="1">83-405-1</strain>
    </source>
</reference>
<keyword evidence="3" id="KW-1185">Reference proteome</keyword>
<dbReference type="Gene3D" id="2.60.200.20">
    <property type="match status" value="1"/>
</dbReference>